<protein>
    <submittedName>
        <fullName evidence="3">Universal stress protein</fullName>
    </submittedName>
</protein>
<dbReference type="InterPro" id="IPR014729">
    <property type="entry name" value="Rossmann-like_a/b/a_fold"/>
</dbReference>
<evidence type="ECO:0000256" key="1">
    <source>
        <dbReference type="ARBA" id="ARBA00008791"/>
    </source>
</evidence>
<sequence length="152" mass="16190">MSLDTIVLAVGPNDADRYERLAEETIDLGVGADSHVVLAHVFTDEEYASALDRLEIDATAEEATPGGVARRHTTTRELGKLLEEAGMEYEVRGGVGEHGKEIVAIAKEVDADLVIVGGRKRSPAGKAVFGSTAQEVMLEAPCPVTFVRADTK</sequence>
<dbReference type="Pfam" id="PF00582">
    <property type="entry name" value="Usp"/>
    <property type="match status" value="1"/>
</dbReference>
<evidence type="ECO:0000259" key="2">
    <source>
        <dbReference type="Pfam" id="PF00582"/>
    </source>
</evidence>
<dbReference type="InterPro" id="IPR006016">
    <property type="entry name" value="UspA"/>
</dbReference>
<dbReference type="AlphaFoldDB" id="A0A2I8VF98"/>
<comment type="similarity">
    <text evidence="1">Belongs to the universal stress protein A family.</text>
</comment>
<dbReference type="KEGG" id="srub:C2R22_01775"/>
<dbReference type="CDD" id="cd00293">
    <property type="entry name" value="USP-like"/>
    <property type="match status" value="1"/>
</dbReference>
<evidence type="ECO:0000313" key="3">
    <source>
        <dbReference type="EMBL" id="AUV80544.1"/>
    </source>
</evidence>
<dbReference type="PANTHER" id="PTHR46268">
    <property type="entry name" value="STRESS RESPONSE PROTEIN NHAX"/>
    <property type="match status" value="1"/>
</dbReference>
<reference evidence="3 4" key="1">
    <citation type="submission" date="2018-01" db="EMBL/GenBank/DDBJ databases">
        <title>Complete genome sequence of Salinigranum rubrum GX10T, an extremely halophilic archaeon isolated from a marine solar saltern.</title>
        <authorList>
            <person name="Han S."/>
        </authorList>
    </citation>
    <scope>NUCLEOTIDE SEQUENCE [LARGE SCALE GENOMIC DNA]</scope>
    <source>
        <strain evidence="3 4">GX10</strain>
    </source>
</reference>
<accession>A0A2I8VF98</accession>
<dbReference type="EMBL" id="CP026309">
    <property type="protein sequence ID" value="AUV80544.1"/>
    <property type="molecule type" value="Genomic_DNA"/>
</dbReference>
<evidence type="ECO:0000313" key="4">
    <source>
        <dbReference type="Proteomes" id="UP000236584"/>
    </source>
</evidence>
<keyword evidence="4" id="KW-1185">Reference proteome</keyword>
<feature type="domain" description="UspA" evidence="2">
    <location>
        <begin position="4"/>
        <end position="148"/>
    </location>
</feature>
<gene>
    <name evidence="3" type="ORF">C2R22_01775</name>
</gene>
<dbReference type="OrthoDB" id="271068at2157"/>
<dbReference type="InterPro" id="IPR006015">
    <property type="entry name" value="Universal_stress_UspA"/>
</dbReference>
<name>A0A2I8VF98_9EURY</name>
<dbReference type="Gene3D" id="3.40.50.620">
    <property type="entry name" value="HUPs"/>
    <property type="match status" value="1"/>
</dbReference>
<dbReference type="RefSeq" id="WP_103424052.1">
    <property type="nucleotide sequence ID" value="NZ_CP026309.1"/>
</dbReference>
<dbReference type="PANTHER" id="PTHR46268:SF6">
    <property type="entry name" value="UNIVERSAL STRESS PROTEIN UP12"/>
    <property type="match status" value="1"/>
</dbReference>
<dbReference type="PRINTS" id="PR01438">
    <property type="entry name" value="UNVRSLSTRESS"/>
</dbReference>
<proteinExistence type="inferred from homology"/>
<dbReference type="SUPFAM" id="SSF52402">
    <property type="entry name" value="Adenine nucleotide alpha hydrolases-like"/>
    <property type="match status" value="1"/>
</dbReference>
<dbReference type="Proteomes" id="UP000236584">
    <property type="component" value="Chromosome"/>
</dbReference>
<dbReference type="GeneID" id="35590778"/>
<organism evidence="3 4">
    <name type="scientific">Salinigranum rubrum</name>
    <dbReference type="NCBI Taxonomy" id="755307"/>
    <lineage>
        <taxon>Archaea</taxon>
        <taxon>Methanobacteriati</taxon>
        <taxon>Methanobacteriota</taxon>
        <taxon>Stenosarchaea group</taxon>
        <taxon>Halobacteria</taxon>
        <taxon>Halobacteriales</taxon>
        <taxon>Haloferacaceae</taxon>
        <taxon>Salinigranum</taxon>
    </lineage>
</organism>